<protein>
    <recommendedName>
        <fullName evidence="2">Potassium channel domain-containing protein</fullName>
    </recommendedName>
</protein>
<evidence type="ECO:0000313" key="3">
    <source>
        <dbReference type="EMBL" id="QHT38829.1"/>
    </source>
</evidence>
<dbReference type="Gene3D" id="1.10.287.70">
    <property type="match status" value="1"/>
</dbReference>
<feature type="transmembrane region" description="Helical" evidence="1">
    <location>
        <begin position="98"/>
        <end position="114"/>
    </location>
</feature>
<feature type="domain" description="Potassium channel" evidence="2">
    <location>
        <begin position="72"/>
        <end position="111"/>
    </location>
</feature>
<keyword evidence="1" id="KW-1133">Transmembrane helix</keyword>
<dbReference type="SUPFAM" id="SSF81324">
    <property type="entry name" value="Voltage-gated potassium channels"/>
    <property type="match status" value="1"/>
</dbReference>
<name>A0A6C0FE61_9ZZZZ</name>
<proteinExistence type="predicted"/>
<dbReference type="AlphaFoldDB" id="A0A6C0FE61"/>
<dbReference type="InterPro" id="IPR013099">
    <property type="entry name" value="K_chnl_dom"/>
</dbReference>
<dbReference type="EMBL" id="MN738835">
    <property type="protein sequence ID" value="QHT38829.1"/>
    <property type="molecule type" value="Genomic_DNA"/>
</dbReference>
<sequence length="116" mass="13559">MKPLTFKNYVTSKWKRLTILIVLYTILLTVFFENDDFTGLIDLSEKVDDISKKEDGEEVSHRELVMSLFDKIVDRFNFVVITISSVGYGDVVPKSRRLRLVNAFFIILLIYIVYND</sequence>
<organism evidence="3">
    <name type="scientific">viral metagenome</name>
    <dbReference type="NCBI Taxonomy" id="1070528"/>
    <lineage>
        <taxon>unclassified sequences</taxon>
        <taxon>metagenomes</taxon>
        <taxon>organismal metagenomes</taxon>
    </lineage>
</organism>
<accession>A0A6C0FE61</accession>
<keyword evidence="1" id="KW-0812">Transmembrane</keyword>
<dbReference type="Pfam" id="PF07885">
    <property type="entry name" value="Ion_trans_2"/>
    <property type="match status" value="1"/>
</dbReference>
<keyword evidence="1" id="KW-0472">Membrane</keyword>
<evidence type="ECO:0000256" key="1">
    <source>
        <dbReference type="SAM" id="Phobius"/>
    </source>
</evidence>
<evidence type="ECO:0000259" key="2">
    <source>
        <dbReference type="Pfam" id="PF07885"/>
    </source>
</evidence>
<reference evidence="3" key="1">
    <citation type="journal article" date="2020" name="Nature">
        <title>Giant virus diversity and host interactions through global metagenomics.</title>
        <authorList>
            <person name="Schulz F."/>
            <person name="Roux S."/>
            <person name="Paez-Espino D."/>
            <person name="Jungbluth S."/>
            <person name="Walsh D.A."/>
            <person name="Denef V.J."/>
            <person name="McMahon K.D."/>
            <person name="Konstantinidis K.T."/>
            <person name="Eloe-Fadrosh E.A."/>
            <person name="Kyrpides N.C."/>
            <person name="Woyke T."/>
        </authorList>
    </citation>
    <scope>NUCLEOTIDE SEQUENCE</scope>
    <source>
        <strain evidence="3">GVMAG-S-ERX556106-38</strain>
    </source>
</reference>